<dbReference type="AlphaFoldDB" id="A0A852TZ43"/>
<proteinExistence type="predicted"/>
<dbReference type="RefSeq" id="WP_179644339.1">
    <property type="nucleotide sequence ID" value="NZ_BAAAYY010000004.1"/>
</dbReference>
<sequence length="332" mass="34019">MAEAPRRPPATWQLRVLADAGALPLGAAVLVDAGRADSADHAGLALTCAHVLDAAVPADPPGREVLLDSPSAAPGWSARARVARDGWFVGRSPWDVAVLRITTGPVPDALRAARLGRSEGANGRIGACGYPRAVPLGLWAYTVPAGPGGPYPGCVQIDGERAAGARVTAGFSGAGAQDLASGAVIGLVSHAYRGTDHRTGWMIPMELIAGACPAVAHRLAARGRGGAASAPPPRIAARIALARALGEVPTLTDPQRRSVFVRYLDARIRGRVAAGAQTDVFAHGLVQCCDDYDGALLAALSTLAALEEDSAPMRGVWSAAEPFLAPGRDAAR</sequence>
<accession>A0A852TZ43</accession>
<dbReference type="Proteomes" id="UP000589036">
    <property type="component" value="Unassembled WGS sequence"/>
</dbReference>
<dbReference type="InterPro" id="IPR045431">
    <property type="entry name" value="EAD2"/>
</dbReference>
<dbReference type="InterPro" id="IPR009003">
    <property type="entry name" value="Peptidase_S1_PA"/>
</dbReference>
<comment type="caution">
    <text evidence="2">The sequence shown here is derived from an EMBL/GenBank/DDBJ whole genome shotgun (WGS) entry which is preliminary data.</text>
</comment>
<keyword evidence="3" id="KW-1185">Reference proteome</keyword>
<evidence type="ECO:0000259" key="1">
    <source>
        <dbReference type="Pfam" id="PF19956"/>
    </source>
</evidence>
<organism evidence="2 3">
    <name type="scientific">Spinactinospora alkalitolerans</name>
    <dbReference type="NCBI Taxonomy" id="687207"/>
    <lineage>
        <taxon>Bacteria</taxon>
        <taxon>Bacillati</taxon>
        <taxon>Actinomycetota</taxon>
        <taxon>Actinomycetes</taxon>
        <taxon>Streptosporangiales</taxon>
        <taxon>Nocardiopsidaceae</taxon>
        <taxon>Spinactinospora</taxon>
    </lineage>
</organism>
<name>A0A852TZ43_9ACTN</name>
<dbReference type="Pfam" id="PF13365">
    <property type="entry name" value="Trypsin_2"/>
    <property type="match status" value="1"/>
</dbReference>
<dbReference type="EMBL" id="JACCCC010000001">
    <property type="protein sequence ID" value="NYE48577.1"/>
    <property type="molecule type" value="Genomic_DNA"/>
</dbReference>
<dbReference type="Pfam" id="PF19956">
    <property type="entry name" value="EAD2"/>
    <property type="match status" value="1"/>
</dbReference>
<protein>
    <recommendedName>
        <fullName evidence="1">Effector-associated domain-containing protein</fullName>
    </recommendedName>
</protein>
<feature type="domain" description="Effector-associated" evidence="1">
    <location>
        <begin position="243"/>
        <end position="318"/>
    </location>
</feature>
<evidence type="ECO:0000313" key="2">
    <source>
        <dbReference type="EMBL" id="NYE48577.1"/>
    </source>
</evidence>
<reference evidence="2 3" key="1">
    <citation type="submission" date="2020-07" db="EMBL/GenBank/DDBJ databases">
        <title>Sequencing the genomes of 1000 actinobacteria strains.</title>
        <authorList>
            <person name="Klenk H.-P."/>
        </authorList>
    </citation>
    <scope>NUCLEOTIDE SEQUENCE [LARGE SCALE GENOMIC DNA]</scope>
    <source>
        <strain evidence="2 3">CXB654</strain>
    </source>
</reference>
<dbReference type="SUPFAM" id="SSF50494">
    <property type="entry name" value="Trypsin-like serine proteases"/>
    <property type="match status" value="1"/>
</dbReference>
<gene>
    <name evidence="2" type="ORF">HDA32_003697</name>
</gene>
<evidence type="ECO:0000313" key="3">
    <source>
        <dbReference type="Proteomes" id="UP000589036"/>
    </source>
</evidence>